<dbReference type="SMART" id="SM00912">
    <property type="entry name" value="Haemagg_act"/>
    <property type="match status" value="1"/>
</dbReference>
<sequence>MAKVQLRKHISFRFWTFSGSALFWLLASYPAGAQTPPVAADTTLPINSIVTPGNIITITEGTQVGGNLFHSFTEFSVPTGNEAHFNINNAPDIQNIITRVTGGNSSNIDGLIKVIGNANLFLINPNGIVFGPNAKLEVGGSFVASTANSIRFADGTEFSATNPQAPPLLTINVPPVGFQFGSNPKEIVNQSGQLQVPEGKTLALVGGNVSLEGGNLSAPSGRIELGSVGTGVVNLTQNYALEYSGVQNFQDIQLSKGAGVIASGQQGQIGGNIQVRGRKINLTDGAFIETISQGQGQSGNVLVKATDAVELSGTVNGTPGGLFTQVTENATGKGGNLTIETGKLRITDGAVVDASTFGKAQAGDVQVTTTDVELVGVGPGQSSGIFAQVANEAIDNAGNAGTLKIDTQRLTVLGGAQISTAARKGGNGGELTIKATDSVTLSGTSPNAQPGPRDTNRSGIFVSAEPGARGNVGNLNINTRLLTVENGAQISANNFGTGNPGSLTLDVRQLTIQNGGLVRAGSFNFGAGGTLTVKNAESVNVIGSNVIGTETEFSTLSAAAPEGSGNAGDLDITTRNLNIKDGAIVSVSSTEGQAGNLTVTANDVRLDKGNLTAKTAITGGDGGANIILKDLDFLLLQNDSLISARATGDARGGNITINPDGIRGFVVAPPLQNSDIVASAERGPGGNITINARQIFGLTEGKAIEGNRTNDIDASSQFNNPGTVILNTPDVDPSRGLVELPIGIVNTPELVATGCAAFADQGGSSFTVTGRGGLPPSPDQPLSNDVVWTDTRLPISNGENQRVSNTTTQKKPQKNDAYGKDFVQRTAKSDRITIAPATGWVFNGKGEVTLISSASNATVGTTPASCAKY</sequence>
<reference evidence="4" key="1">
    <citation type="submission" date="2020-09" db="EMBL/GenBank/DDBJ databases">
        <title>Iningainema tapete sp. nov. (Scytonemataceae, Cyanobacteria) from greenhouses in central Florida (USA) produces two types of nodularin with biosynthetic potential for microcystin-LR and anabaenopeptins.</title>
        <authorList>
            <person name="Berthold D.E."/>
            <person name="Lefler F.W."/>
            <person name="Huang I.-S."/>
            <person name="Abdulla H."/>
            <person name="Zimba P.V."/>
            <person name="Laughinghouse H.D. IV."/>
        </authorList>
    </citation>
    <scope>NUCLEOTIDE SEQUENCE</scope>
    <source>
        <strain evidence="4">BLCCT55</strain>
    </source>
</reference>
<evidence type="ECO:0000256" key="1">
    <source>
        <dbReference type="SAM" id="MobiDB-lite"/>
    </source>
</evidence>
<feature type="chain" id="PRO_5035198107" evidence="2">
    <location>
        <begin position="34"/>
        <end position="869"/>
    </location>
</feature>
<keyword evidence="2" id="KW-0732">Signal</keyword>
<feature type="domain" description="Filamentous haemagglutinin FhaB/tRNA nuclease CdiA-like TPS" evidence="3">
    <location>
        <begin position="41"/>
        <end position="153"/>
    </location>
</feature>
<feature type="signal peptide" evidence="2">
    <location>
        <begin position="1"/>
        <end position="33"/>
    </location>
</feature>
<dbReference type="NCBIfam" id="TIGR01901">
    <property type="entry name" value="adhes_NPXG"/>
    <property type="match status" value="1"/>
</dbReference>
<dbReference type="InterPro" id="IPR008638">
    <property type="entry name" value="FhaB/CdiA-like_TPS"/>
</dbReference>
<evidence type="ECO:0000256" key="2">
    <source>
        <dbReference type="SAM" id="SignalP"/>
    </source>
</evidence>
<comment type="caution">
    <text evidence="4">The sequence shown here is derived from an EMBL/GenBank/DDBJ whole genome shotgun (WGS) entry which is preliminary data.</text>
</comment>
<accession>A0A8J7BXC4</accession>
<evidence type="ECO:0000313" key="4">
    <source>
        <dbReference type="EMBL" id="MBD2772668.1"/>
    </source>
</evidence>
<dbReference type="AlphaFoldDB" id="A0A8J7BXC4"/>
<dbReference type="SUPFAM" id="SSF51126">
    <property type="entry name" value="Pectin lyase-like"/>
    <property type="match status" value="3"/>
</dbReference>
<feature type="compositionally biased region" description="Polar residues" evidence="1">
    <location>
        <begin position="797"/>
        <end position="810"/>
    </location>
</feature>
<gene>
    <name evidence="4" type="ORF">ICL16_11430</name>
</gene>
<feature type="region of interest" description="Disordered" evidence="1">
    <location>
        <begin position="796"/>
        <end position="817"/>
    </location>
</feature>
<proteinExistence type="predicted"/>
<organism evidence="4 5">
    <name type="scientific">Iningainema tapete BLCC-T55</name>
    <dbReference type="NCBI Taxonomy" id="2748662"/>
    <lineage>
        <taxon>Bacteria</taxon>
        <taxon>Bacillati</taxon>
        <taxon>Cyanobacteriota</taxon>
        <taxon>Cyanophyceae</taxon>
        <taxon>Nostocales</taxon>
        <taxon>Scytonemataceae</taxon>
        <taxon>Iningainema tapete</taxon>
    </lineage>
</organism>
<keyword evidence="5" id="KW-1185">Reference proteome</keyword>
<evidence type="ECO:0000259" key="3">
    <source>
        <dbReference type="SMART" id="SM00912"/>
    </source>
</evidence>
<dbReference type="EMBL" id="JACXAE010000043">
    <property type="protein sequence ID" value="MBD2772668.1"/>
    <property type="molecule type" value="Genomic_DNA"/>
</dbReference>
<dbReference type="Pfam" id="PF05860">
    <property type="entry name" value="TPS"/>
    <property type="match status" value="1"/>
</dbReference>
<dbReference type="Gene3D" id="2.160.20.10">
    <property type="entry name" value="Single-stranded right-handed beta-helix, Pectin lyase-like"/>
    <property type="match status" value="2"/>
</dbReference>
<name>A0A8J7BXC4_9CYAN</name>
<dbReference type="InterPro" id="IPR011050">
    <property type="entry name" value="Pectin_lyase_fold/virulence"/>
</dbReference>
<evidence type="ECO:0000313" key="5">
    <source>
        <dbReference type="Proteomes" id="UP000629098"/>
    </source>
</evidence>
<dbReference type="InterPro" id="IPR012334">
    <property type="entry name" value="Pectin_lyas_fold"/>
</dbReference>
<dbReference type="Proteomes" id="UP000629098">
    <property type="component" value="Unassembled WGS sequence"/>
</dbReference>
<protein>
    <submittedName>
        <fullName evidence="4">Filamentous hemagglutinin N-terminal domain-containing protein</fullName>
    </submittedName>
</protein>
<dbReference type="RefSeq" id="WP_190827515.1">
    <property type="nucleotide sequence ID" value="NZ_CAWPPI010000043.1"/>
</dbReference>